<evidence type="ECO:0000259" key="1">
    <source>
        <dbReference type="Pfam" id="PF02627"/>
    </source>
</evidence>
<dbReference type="PATRIC" id="fig|1177179.3.peg.1443"/>
<dbReference type="PANTHER" id="PTHR34846:SF5">
    <property type="entry name" value="CARBOXYMUCONOLACTONE DECARBOXYLASE-LIKE DOMAIN-CONTAINING PROTEIN"/>
    <property type="match status" value="1"/>
</dbReference>
<dbReference type="InterPro" id="IPR029032">
    <property type="entry name" value="AhpD-like"/>
</dbReference>
<dbReference type="PANTHER" id="PTHR34846">
    <property type="entry name" value="4-CARBOXYMUCONOLACTONE DECARBOXYLASE FAMILY PROTEIN (AFU_ORTHOLOGUE AFUA_6G11590)"/>
    <property type="match status" value="1"/>
</dbReference>
<dbReference type="Gene3D" id="1.20.1290.10">
    <property type="entry name" value="AhpD-like"/>
    <property type="match status" value="1"/>
</dbReference>
<keyword evidence="3" id="KW-1185">Reference proteome</keyword>
<dbReference type="Pfam" id="PF02627">
    <property type="entry name" value="CMD"/>
    <property type="match status" value="1"/>
</dbReference>
<name>L0WF45_9GAMM</name>
<dbReference type="STRING" id="1177179.A11A3_07183"/>
<dbReference type="eggNOG" id="COG2128">
    <property type="taxonomic scope" value="Bacteria"/>
</dbReference>
<protein>
    <submittedName>
        <fullName evidence="2">Carboxymuconolactone decarboxylase</fullName>
    </submittedName>
</protein>
<organism evidence="2 3">
    <name type="scientific">Alcanivorax hongdengensis A-11-3</name>
    <dbReference type="NCBI Taxonomy" id="1177179"/>
    <lineage>
        <taxon>Bacteria</taxon>
        <taxon>Pseudomonadati</taxon>
        <taxon>Pseudomonadota</taxon>
        <taxon>Gammaproteobacteria</taxon>
        <taxon>Oceanospirillales</taxon>
        <taxon>Alcanivoracaceae</taxon>
        <taxon>Alcanivorax</taxon>
    </lineage>
</organism>
<dbReference type="EMBL" id="AMRJ01000008">
    <property type="protein sequence ID" value="EKF74787.1"/>
    <property type="molecule type" value="Genomic_DNA"/>
</dbReference>
<accession>L0WF45</accession>
<dbReference type="Proteomes" id="UP000010164">
    <property type="component" value="Unassembled WGS sequence"/>
</dbReference>
<proteinExistence type="predicted"/>
<feature type="domain" description="Carboxymuconolactone decarboxylase-like" evidence="1">
    <location>
        <begin position="95"/>
        <end position="166"/>
    </location>
</feature>
<dbReference type="GO" id="GO:0051920">
    <property type="term" value="F:peroxiredoxin activity"/>
    <property type="evidence" value="ECO:0007669"/>
    <property type="project" value="InterPro"/>
</dbReference>
<gene>
    <name evidence="2" type="ORF">A11A3_07183</name>
</gene>
<sequence length="246" mass="27777">MSRRAKSVVPVEGGRALRQDESFFSEGTIMDASQDYLQPPGGWLMTQTERLPAPPPARRGVLFRSVSGVARWFGRQELPRVFPVFNINRRLFWPWLLFASQMMPFGRLPAPLREMLILRTGWLCRSRYEWGQHVEIALRVGVTHEQIVALATAPHSLPEPATAVALQACEELCQQQLISETTWQTLSEYFKPRELVEIILLVGHYQMVAGLLINSGVQLEPSIENALDAFNQRAEALAGNPRESLS</sequence>
<evidence type="ECO:0000313" key="3">
    <source>
        <dbReference type="Proteomes" id="UP000010164"/>
    </source>
</evidence>
<evidence type="ECO:0000313" key="2">
    <source>
        <dbReference type="EMBL" id="EKF74787.1"/>
    </source>
</evidence>
<dbReference type="InterPro" id="IPR003779">
    <property type="entry name" value="CMD-like"/>
</dbReference>
<comment type="caution">
    <text evidence="2">The sequence shown here is derived from an EMBL/GenBank/DDBJ whole genome shotgun (WGS) entry which is preliminary data.</text>
</comment>
<dbReference type="AlphaFoldDB" id="L0WF45"/>
<dbReference type="SUPFAM" id="SSF69118">
    <property type="entry name" value="AhpD-like"/>
    <property type="match status" value="1"/>
</dbReference>
<reference evidence="2 3" key="1">
    <citation type="journal article" date="2012" name="J. Bacteriol.">
        <title>Genome Sequence of the Alkane-Degrading Bacterium Alcanivorax hongdengensis Type Strain A-11-3.</title>
        <authorList>
            <person name="Lai Q."/>
            <person name="Shao Z."/>
        </authorList>
    </citation>
    <scope>NUCLEOTIDE SEQUENCE [LARGE SCALE GENOMIC DNA]</scope>
    <source>
        <strain evidence="2 3">A-11-3</strain>
    </source>
</reference>